<reference evidence="2" key="1">
    <citation type="submission" date="2013-01" db="EMBL/GenBank/DDBJ databases">
        <title>Draft Genome Sequence of a Mulberry Tree, Morus notabilis C.K. Schneid.</title>
        <authorList>
            <person name="He N."/>
            <person name="Zhao S."/>
        </authorList>
    </citation>
    <scope>NUCLEOTIDE SEQUENCE</scope>
</reference>
<keyword evidence="2" id="KW-1185">Reference proteome</keyword>
<proteinExistence type="predicted"/>
<name>W9QUW3_9ROSA</name>
<protein>
    <submittedName>
        <fullName evidence="1">Uncharacterized protein</fullName>
    </submittedName>
</protein>
<sequence>MTIVFSARPELNVGRASSGKGTTMNDHLILIGDGSGGGGCGKDDDCCNEGADEGDDKCVGEYVRKAPSSGMVVFSSSAVMNSGTGVVREEEISGALKGGERGMRILVAVLVKLLRTKKIQIMERKADEDFGPCKQMGWSE</sequence>
<accession>W9QUW3</accession>
<dbReference type="EMBL" id="KE343820">
    <property type="protein sequence ID" value="EXB42353.1"/>
    <property type="molecule type" value="Genomic_DNA"/>
</dbReference>
<dbReference type="Proteomes" id="UP000030645">
    <property type="component" value="Unassembled WGS sequence"/>
</dbReference>
<gene>
    <name evidence="1" type="ORF">L484_021945</name>
</gene>
<organism evidence="1 2">
    <name type="scientific">Morus notabilis</name>
    <dbReference type="NCBI Taxonomy" id="981085"/>
    <lineage>
        <taxon>Eukaryota</taxon>
        <taxon>Viridiplantae</taxon>
        <taxon>Streptophyta</taxon>
        <taxon>Embryophyta</taxon>
        <taxon>Tracheophyta</taxon>
        <taxon>Spermatophyta</taxon>
        <taxon>Magnoliopsida</taxon>
        <taxon>eudicotyledons</taxon>
        <taxon>Gunneridae</taxon>
        <taxon>Pentapetalae</taxon>
        <taxon>rosids</taxon>
        <taxon>fabids</taxon>
        <taxon>Rosales</taxon>
        <taxon>Moraceae</taxon>
        <taxon>Moreae</taxon>
        <taxon>Morus</taxon>
    </lineage>
</organism>
<evidence type="ECO:0000313" key="1">
    <source>
        <dbReference type="EMBL" id="EXB42353.1"/>
    </source>
</evidence>
<dbReference type="AlphaFoldDB" id="W9QUW3"/>
<evidence type="ECO:0000313" key="2">
    <source>
        <dbReference type="Proteomes" id="UP000030645"/>
    </source>
</evidence>